<feature type="compositionally biased region" description="Basic and acidic residues" evidence="1">
    <location>
        <begin position="7"/>
        <end position="18"/>
    </location>
</feature>
<sequence>MVHRRAEKAPIPHFETNKGDVNPVEPIGSPLPEYVGANDESAHTNSDSRPQSPGKFSPPDYLDGSDRFPTNYRRGALPQPVSQITMSGRGSCGPRGSRIGPRSGITKSVTRLRGRGCGTSQVLPLPNQSSNMPASVLAELVNLVAHGFLAGTGVLHDPYVPTATTEDASHMGEFGLLPSDFRRELLQTTSWPIPVSEPLGQPFDHPDFSLYSSGKRWDSHTLAAIPHNPPKRDKETRHRSGRQSCFLHEAHHSPFRYFIPPTIPGNFPYLKSDSEFLYFK</sequence>
<proteinExistence type="predicted"/>
<dbReference type="Proteomes" id="UP000247409">
    <property type="component" value="Unassembled WGS sequence"/>
</dbReference>
<comment type="caution">
    <text evidence="2">The sequence shown here is derived from an EMBL/GenBank/DDBJ whole genome shotgun (WGS) entry which is preliminary data.</text>
</comment>
<name>A0A2V3J6V9_9FLOR</name>
<evidence type="ECO:0000256" key="1">
    <source>
        <dbReference type="SAM" id="MobiDB-lite"/>
    </source>
</evidence>
<feature type="compositionally biased region" description="Low complexity" evidence="1">
    <location>
        <begin position="87"/>
        <end position="105"/>
    </location>
</feature>
<evidence type="ECO:0000313" key="2">
    <source>
        <dbReference type="EMBL" id="PXF49110.1"/>
    </source>
</evidence>
<keyword evidence="3" id="KW-1185">Reference proteome</keyword>
<organism evidence="2 3">
    <name type="scientific">Gracilariopsis chorda</name>
    <dbReference type="NCBI Taxonomy" id="448386"/>
    <lineage>
        <taxon>Eukaryota</taxon>
        <taxon>Rhodophyta</taxon>
        <taxon>Florideophyceae</taxon>
        <taxon>Rhodymeniophycidae</taxon>
        <taxon>Gracilariales</taxon>
        <taxon>Gracilariaceae</taxon>
        <taxon>Gracilariopsis</taxon>
    </lineage>
</organism>
<protein>
    <submittedName>
        <fullName evidence="2">Uncharacterized protein</fullName>
    </submittedName>
</protein>
<feature type="region of interest" description="Disordered" evidence="1">
    <location>
        <begin position="222"/>
        <end position="241"/>
    </location>
</feature>
<dbReference type="EMBL" id="NBIV01000008">
    <property type="protein sequence ID" value="PXF49110.1"/>
    <property type="molecule type" value="Genomic_DNA"/>
</dbReference>
<evidence type="ECO:0000313" key="3">
    <source>
        <dbReference type="Proteomes" id="UP000247409"/>
    </source>
</evidence>
<accession>A0A2V3J6V9</accession>
<gene>
    <name evidence="2" type="ORF">BWQ96_01059</name>
</gene>
<reference evidence="2 3" key="1">
    <citation type="journal article" date="2018" name="Mol. Biol. Evol.">
        <title>Analysis of the draft genome of the red seaweed Gracilariopsis chorda provides insights into genome size evolution in Rhodophyta.</title>
        <authorList>
            <person name="Lee J."/>
            <person name="Yang E.C."/>
            <person name="Graf L."/>
            <person name="Yang J.H."/>
            <person name="Qiu H."/>
            <person name="Zel Zion U."/>
            <person name="Chan C.X."/>
            <person name="Stephens T.G."/>
            <person name="Weber A.P.M."/>
            <person name="Boo G.H."/>
            <person name="Boo S.M."/>
            <person name="Kim K.M."/>
            <person name="Shin Y."/>
            <person name="Jung M."/>
            <person name="Lee S.J."/>
            <person name="Yim H.S."/>
            <person name="Lee J.H."/>
            <person name="Bhattacharya D."/>
            <person name="Yoon H.S."/>
        </authorList>
    </citation>
    <scope>NUCLEOTIDE SEQUENCE [LARGE SCALE GENOMIC DNA]</scope>
    <source>
        <strain evidence="2 3">SKKU-2015</strain>
        <tissue evidence="2">Whole body</tissue>
    </source>
</reference>
<feature type="region of interest" description="Disordered" evidence="1">
    <location>
        <begin position="1"/>
        <end position="108"/>
    </location>
</feature>
<dbReference type="AlphaFoldDB" id="A0A2V3J6V9"/>